<feature type="domain" description="Ig-like" evidence="13">
    <location>
        <begin position="1411"/>
        <end position="1487"/>
    </location>
</feature>
<feature type="domain" description="Ig-like" evidence="13">
    <location>
        <begin position="1022"/>
        <end position="1115"/>
    </location>
</feature>
<keyword evidence="3 12" id="KW-0812">Transmembrane</keyword>
<keyword evidence="2" id="KW-0433">Leucine-rich repeat</keyword>
<dbReference type="Gene3D" id="2.60.40.10">
    <property type="entry name" value="Immunoglobulins"/>
    <property type="match status" value="12"/>
</dbReference>
<sequence length="1891" mass="209286">METDQENIDVPNWFKSLPSEGLSVLSGGAVYGMDRVQDTDSEGCLQPQFTQHSNEGKGLSSVRERESLCGVCCDLSSSSLRLSPSSTSSPHVCEEEKERKQDPYGVYLMIGRGIDPCSQCCVFLMMGCFWILLKLLLLFISFGICSGVCPRRCACSTPAEVHCTFRALTHIPSTISKYVQRMNFGFNSITQISEASFKGLGKLELLMMHGNNMEKIPDGALQDLVSLQVLKLTYNKLSIITGRSFSGLSSLVRLHLDHNRISFIEPDAFMGLISLRLLHLESNRLTQIHPHTFSTLRILEFFTVSTLKILDLSDNQILGLSGDTMESLSQVEKIFIQGNPLSCDCRMGWMQSWRDMKPGVLQCKKDRSFARDQICPICASPKHLKGQNLLELKEFTCSAPSISSSEKTASLEGIWELLPIDRIKPPFGNISFTFSDDHATKVDLVCQVLKTESAKINWNSTKPLQIVTNITLSLDVECPVSRGDYESFWRLLAYYSDVPLHLRKEIMLSREPSVSYRYKQNIEKDAYFYTGVRANVLAHPSWLMQANMNIKLNRPYSSSKSVRLLLDTHLFSSIDKGSDRPWVMIEHNNKTQTNFLSIIGAVVEMDCRIQSSGTPQIHWMLPDGTKIKPTSEKRRLAVTENGKLHIKPVEHRDDGVYYCIAEVLGDVDILAFRLSVIESSTPVPGNEIGNALTKFVGESASLPCLNTASPDAEIYWIFPNGSLANIYANSPRAVVFPNGTLSIPVSQLNNNGYYKCVVINQLGVDVLATKVTVMRRKGIKLVRKFPSKPQFASGVSTKVKAILKDVDEASGDASEEQEQSPSVSEILNLGNKDSTSSEEEDGSIASAEEIKDHIQIYPTTRLSSVTPSTTLPNANEEIHPTEISFSLRTDFPDYLHHSESPFKDPIREHESSNKPSNLPVLQTRPRISSAKVHTVTVNAGADVFLTCDSVGEPKTLLTWTKVSTGAVMSTNTKIHRFEVHPNGSLIIQNVQLQDRGQYLCTVQNPYGIDKMMLTLVVSANMPQMLLPRHQDVSVLLGNTALLPCHAQGLPTPNISWTLPDHSVFTLVGEMNQKVMLFPNGSLQIKNANYLDKGIYKCVASNAAGADMLSVQLQITALPPAIKEVRRENMTLLYGNSALIHCTVTGAPTPSIRWVTFYGTQLRPSQFINSNLFVLPNGTLFIRNPIERDSGIYECVAVNAVGLAKRSVNLQVKKGSNTARIVSTSPIKTEVGYGADLKLNCTATGSPSPRIIWRTPANKLIDAYYSSNWRMNVLHNGTLSISSVTEKDQGDYLCVARNKMGDDFVLLKVKVLMKAAKIDPKALHNHKVSYGGELKVDCIASGLPNPEITWSLPDGTTVNTTVRNKRYLMFNNGTLFVNEVGMNEEGDYTCSAENQIGKDQMRVHIKVVANSPIIRGDAYSVVKFNYGETGILNCSAKGEPTPNITWLCPDNSVLHPVSNKYQISNDGMLLISKLKKTDSGNYTCFARNVVGMVKKVVYVDVFVALPFINGVQNPGILQRSVKKDQRVQLECNASGSPFPRIIWVFPNNVVLPAPYFGSRITVHRNGTLDIHAVRLSDSVELSCIARNEGGDTKLTVNLKVMEDVEKPRLQNPIYETITMNYSEITLNCSIEGKPTPEISWILPNGTTLFKGASVLGFHHRSDGALVIKEPTISDVGRYRCFGQNDAGNVERMVTLESSRKPEIVNKYTSLVSIINGENLHLHCLSSGLPVPQLTWTLPNGVILNRSQTSGLYSVHSNGTLTVQRTSVYDRGVYKCQTNNKHGSSTLSVSVIIIAYPPRITQGPSRVTYAHPGKVLKIDCISLATPRAELVWETPDALQLKVDSQPRLYGNKFVHPDGSLRIQNLSTRDSGVYTCIASNVLGSDKRSTYVYVF</sequence>
<evidence type="ECO:0000256" key="10">
    <source>
        <dbReference type="ARBA" id="ARBA00023319"/>
    </source>
</evidence>
<feature type="transmembrane region" description="Helical" evidence="12">
    <location>
        <begin position="122"/>
        <end position="144"/>
    </location>
</feature>
<dbReference type="Pfam" id="PF13927">
    <property type="entry name" value="Ig_3"/>
    <property type="match status" value="4"/>
</dbReference>
<feature type="domain" description="Ig-like" evidence="13">
    <location>
        <begin position="1218"/>
        <end position="1297"/>
    </location>
</feature>
<feature type="domain" description="Ig-like" evidence="13">
    <location>
        <begin position="1319"/>
        <end position="1407"/>
    </location>
</feature>
<evidence type="ECO:0000256" key="2">
    <source>
        <dbReference type="ARBA" id="ARBA00022614"/>
    </source>
</evidence>
<dbReference type="PANTHER" id="PTHR45842:SF25">
    <property type="entry name" value="CARBOXYPEPTIDASE N SUBUNIT 2-LIKE"/>
    <property type="match status" value="1"/>
</dbReference>
<dbReference type="SUPFAM" id="SSF52058">
    <property type="entry name" value="L domain-like"/>
    <property type="match status" value="1"/>
</dbReference>
<dbReference type="PROSITE" id="PS50835">
    <property type="entry name" value="IG_LIKE"/>
    <property type="match status" value="12"/>
</dbReference>
<dbReference type="CDD" id="cd00096">
    <property type="entry name" value="Ig"/>
    <property type="match status" value="2"/>
</dbReference>
<comment type="caution">
    <text evidence="14">The sequence shown here is derived from an EMBL/GenBank/DDBJ whole genome shotgun (WGS) entry which is preliminary data.</text>
</comment>
<dbReference type="InterPro" id="IPR001611">
    <property type="entry name" value="Leu-rich_rpt"/>
</dbReference>
<reference evidence="14 15" key="1">
    <citation type="journal article" date="2019" name="Sci. Data">
        <title>Hybrid genome assembly and annotation of Danionella translucida.</title>
        <authorList>
            <person name="Kadobianskyi M."/>
            <person name="Schulze L."/>
            <person name="Schuelke M."/>
            <person name="Judkewitz B."/>
        </authorList>
    </citation>
    <scope>NUCLEOTIDE SEQUENCE [LARGE SCALE GENOMIC DNA]</scope>
    <source>
        <strain evidence="14 15">Bolton</strain>
    </source>
</reference>
<dbReference type="FunFam" id="2.60.40.10:FF:001306">
    <property type="entry name" value="Matrix remodeling associated 5"/>
    <property type="match status" value="1"/>
</dbReference>
<feature type="region of interest" description="Disordered" evidence="11">
    <location>
        <begin position="898"/>
        <end position="920"/>
    </location>
</feature>
<feature type="domain" description="Ig-like" evidence="13">
    <location>
        <begin position="697"/>
        <end position="772"/>
    </location>
</feature>
<feature type="domain" description="Ig-like" evidence="13">
    <location>
        <begin position="581"/>
        <end position="662"/>
    </location>
</feature>
<dbReference type="SUPFAM" id="SSF48726">
    <property type="entry name" value="Immunoglobulin"/>
    <property type="match status" value="12"/>
</dbReference>
<keyword evidence="15" id="KW-1185">Reference proteome</keyword>
<dbReference type="EMBL" id="SRMA01023984">
    <property type="protein sequence ID" value="TRZ02357.1"/>
    <property type="molecule type" value="Genomic_DNA"/>
</dbReference>
<feature type="domain" description="Ig-like" evidence="13">
    <location>
        <begin position="1119"/>
        <end position="1210"/>
    </location>
</feature>
<keyword evidence="5" id="KW-0677">Repeat</keyword>
<keyword evidence="9" id="KW-0325">Glycoprotein</keyword>
<dbReference type="InterPro" id="IPR032675">
    <property type="entry name" value="LRR_dom_sf"/>
</dbReference>
<dbReference type="InterPro" id="IPR000372">
    <property type="entry name" value="LRRNT"/>
</dbReference>
<dbReference type="InterPro" id="IPR003599">
    <property type="entry name" value="Ig_sub"/>
</dbReference>
<evidence type="ECO:0000256" key="11">
    <source>
        <dbReference type="SAM" id="MobiDB-lite"/>
    </source>
</evidence>
<keyword evidence="10" id="KW-0393">Immunoglobulin domain</keyword>
<evidence type="ECO:0000313" key="15">
    <source>
        <dbReference type="Proteomes" id="UP000316079"/>
    </source>
</evidence>
<evidence type="ECO:0000256" key="9">
    <source>
        <dbReference type="ARBA" id="ARBA00023180"/>
    </source>
</evidence>
<accession>A0A553RJK4</accession>
<keyword evidence="8" id="KW-1015">Disulfide bond</keyword>
<evidence type="ECO:0000256" key="6">
    <source>
        <dbReference type="ARBA" id="ARBA00022989"/>
    </source>
</evidence>
<dbReference type="GO" id="GO:0016020">
    <property type="term" value="C:membrane"/>
    <property type="evidence" value="ECO:0007669"/>
    <property type="project" value="UniProtKB-SubCell"/>
</dbReference>
<evidence type="ECO:0000256" key="3">
    <source>
        <dbReference type="ARBA" id="ARBA00022692"/>
    </source>
</evidence>
<feature type="compositionally biased region" description="Basic and acidic residues" evidence="11">
    <location>
        <begin position="898"/>
        <end position="912"/>
    </location>
</feature>
<gene>
    <name evidence="14" type="ORF">DNTS_019007</name>
</gene>
<dbReference type="STRING" id="623744.A0A553RJK4"/>
<dbReference type="SMART" id="SM00369">
    <property type="entry name" value="LRR_TYP"/>
    <property type="match status" value="5"/>
</dbReference>
<dbReference type="InterPro" id="IPR013098">
    <property type="entry name" value="Ig_I-set"/>
</dbReference>
<dbReference type="FunFam" id="2.60.40.10:FF:000076">
    <property type="entry name" value="Leucine-rich repeat and Ig domain-containing 4"/>
    <property type="match status" value="1"/>
</dbReference>
<dbReference type="SMART" id="SM00409">
    <property type="entry name" value="IG"/>
    <property type="match status" value="12"/>
</dbReference>
<proteinExistence type="predicted"/>
<feature type="domain" description="Ig-like" evidence="13">
    <location>
        <begin position="1796"/>
        <end position="1889"/>
    </location>
</feature>
<dbReference type="Proteomes" id="UP000316079">
    <property type="component" value="Unassembled WGS sequence"/>
</dbReference>
<dbReference type="InterPro" id="IPR007110">
    <property type="entry name" value="Ig-like_dom"/>
</dbReference>
<feature type="domain" description="Ig-like" evidence="13">
    <location>
        <begin position="1700"/>
        <end position="1790"/>
    </location>
</feature>
<dbReference type="InterPro" id="IPR000483">
    <property type="entry name" value="Cys-rich_flank_reg_C"/>
</dbReference>
<feature type="compositionally biased region" description="Acidic residues" evidence="11">
    <location>
        <begin position="808"/>
        <end position="818"/>
    </location>
</feature>
<dbReference type="Pfam" id="PF07679">
    <property type="entry name" value="I-set"/>
    <property type="match status" value="7"/>
</dbReference>
<dbReference type="OrthoDB" id="10062932at2759"/>
<keyword evidence="4" id="KW-0732">Signal</keyword>
<dbReference type="InterPro" id="IPR013783">
    <property type="entry name" value="Ig-like_fold"/>
</dbReference>
<feature type="region of interest" description="Disordered" evidence="11">
    <location>
        <begin position="808"/>
        <end position="849"/>
    </location>
</feature>
<dbReference type="FunFam" id="2.60.40.10:FF:001377">
    <property type="entry name" value="Matrix remodeling associated 5"/>
    <property type="match status" value="1"/>
</dbReference>
<dbReference type="InterPro" id="IPR003598">
    <property type="entry name" value="Ig_sub2"/>
</dbReference>
<dbReference type="SMART" id="SM00013">
    <property type="entry name" value="LRRNT"/>
    <property type="match status" value="1"/>
</dbReference>
<name>A0A553RJK4_9TELE</name>
<dbReference type="Pfam" id="PF13855">
    <property type="entry name" value="LRR_8"/>
    <property type="match status" value="1"/>
</dbReference>
<evidence type="ECO:0000256" key="12">
    <source>
        <dbReference type="SAM" id="Phobius"/>
    </source>
</evidence>
<organism evidence="14 15">
    <name type="scientific">Danionella cerebrum</name>
    <dbReference type="NCBI Taxonomy" id="2873325"/>
    <lineage>
        <taxon>Eukaryota</taxon>
        <taxon>Metazoa</taxon>
        <taxon>Chordata</taxon>
        <taxon>Craniata</taxon>
        <taxon>Vertebrata</taxon>
        <taxon>Euteleostomi</taxon>
        <taxon>Actinopterygii</taxon>
        <taxon>Neopterygii</taxon>
        <taxon>Teleostei</taxon>
        <taxon>Ostariophysi</taxon>
        <taxon>Cypriniformes</taxon>
        <taxon>Danionidae</taxon>
        <taxon>Danioninae</taxon>
        <taxon>Danionella</taxon>
    </lineage>
</organism>
<dbReference type="Gene3D" id="3.80.10.10">
    <property type="entry name" value="Ribonuclease Inhibitor"/>
    <property type="match status" value="2"/>
</dbReference>
<comment type="subcellular location">
    <subcellularLocation>
        <location evidence="1">Membrane</location>
        <topology evidence="1">Single-pass membrane protein</topology>
    </subcellularLocation>
</comment>
<protein>
    <recommendedName>
        <fullName evidence="13">Ig-like domain-containing protein</fullName>
    </recommendedName>
</protein>
<evidence type="ECO:0000256" key="5">
    <source>
        <dbReference type="ARBA" id="ARBA00022737"/>
    </source>
</evidence>
<evidence type="ECO:0000256" key="8">
    <source>
        <dbReference type="ARBA" id="ARBA00023157"/>
    </source>
</evidence>
<feature type="domain" description="Ig-like" evidence="13">
    <location>
        <begin position="1513"/>
        <end position="1596"/>
    </location>
</feature>
<evidence type="ECO:0000256" key="7">
    <source>
        <dbReference type="ARBA" id="ARBA00023136"/>
    </source>
</evidence>
<dbReference type="InterPro" id="IPR003591">
    <property type="entry name" value="Leu-rich_rpt_typical-subtyp"/>
</dbReference>
<dbReference type="PANTHER" id="PTHR45842">
    <property type="entry name" value="SYNAPTIC ADHESION-LIKE MOLECULE SALM"/>
    <property type="match status" value="1"/>
</dbReference>
<keyword evidence="7 12" id="KW-0472">Membrane</keyword>
<evidence type="ECO:0000259" key="13">
    <source>
        <dbReference type="PROSITE" id="PS50835"/>
    </source>
</evidence>
<dbReference type="FunFam" id="2.60.40.10:FF:000621">
    <property type="entry name" value="Immunoglobulin superfamily member 10"/>
    <property type="match status" value="1"/>
</dbReference>
<evidence type="ECO:0000256" key="4">
    <source>
        <dbReference type="ARBA" id="ARBA00022729"/>
    </source>
</evidence>
<keyword evidence="6 12" id="KW-1133">Transmembrane helix</keyword>
<dbReference type="PROSITE" id="PS51450">
    <property type="entry name" value="LRR"/>
    <property type="match status" value="2"/>
</dbReference>
<dbReference type="SMART" id="SM00408">
    <property type="entry name" value="IGc2"/>
    <property type="match status" value="12"/>
</dbReference>
<dbReference type="InterPro" id="IPR050467">
    <property type="entry name" value="LRFN"/>
</dbReference>
<evidence type="ECO:0000313" key="14">
    <source>
        <dbReference type="EMBL" id="TRZ02357.1"/>
    </source>
</evidence>
<dbReference type="SMART" id="SM00082">
    <property type="entry name" value="LRRCT"/>
    <property type="match status" value="1"/>
</dbReference>
<dbReference type="InterPro" id="IPR036179">
    <property type="entry name" value="Ig-like_dom_sf"/>
</dbReference>
<dbReference type="FunFam" id="2.60.40.10:FF:000032">
    <property type="entry name" value="palladin isoform X1"/>
    <property type="match status" value="1"/>
</dbReference>
<evidence type="ECO:0000256" key="1">
    <source>
        <dbReference type="ARBA" id="ARBA00004167"/>
    </source>
</evidence>
<feature type="domain" description="Ig-like" evidence="13">
    <location>
        <begin position="1606"/>
        <end position="1695"/>
    </location>
</feature>
<feature type="domain" description="Ig-like" evidence="13">
    <location>
        <begin position="925"/>
        <end position="1018"/>
    </location>
</feature>